<dbReference type="AlphaFoldDB" id="A0A410GAX1"/>
<dbReference type="OrthoDB" id="9794400at2"/>
<accession>A0A410GAX1</accession>
<keyword evidence="2 4" id="KW-0808">Transferase</keyword>
<dbReference type="SUPFAM" id="SSF55315">
    <property type="entry name" value="L30e-like"/>
    <property type="match status" value="1"/>
</dbReference>
<dbReference type="KEGG" id="pus:CKA81_06035"/>
<reference evidence="4 5" key="1">
    <citation type="submission" date="2017-08" db="EMBL/GenBank/DDBJ databases">
        <authorList>
            <person name="Park S.-J."/>
            <person name="Kim H."/>
        </authorList>
    </citation>
    <scope>NUCLEOTIDE SEQUENCE [LARGE SCALE GENOMIC DNA]</scope>
    <source>
        <strain evidence="5">ye3</strain>
    </source>
</reference>
<dbReference type="Pfam" id="PF00588">
    <property type="entry name" value="SpoU_methylase"/>
    <property type="match status" value="1"/>
</dbReference>
<dbReference type="PANTHER" id="PTHR43191">
    <property type="entry name" value="RRNA METHYLTRANSFERASE 3"/>
    <property type="match status" value="1"/>
</dbReference>
<gene>
    <name evidence="4" type="ORF">CKA81_06035</name>
</gene>
<evidence type="ECO:0000259" key="3">
    <source>
        <dbReference type="Pfam" id="PF00588"/>
    </source>
</evidence>
<dbReference type="InterPro" id="IPR051259">
    <property type="entry name" value="rRNA_Methyltransferase"/>
</dbReference>
<dbReference type="InterPro" id="IPR029064">
    <property type="entry name" value="Ribosomal_eL30-like_sf"/>
</dbReference>
<keyword evidence="5" id="KW-1185">Reference proteome</keyword>
<dbReference type="InterPro" id="IPR029028">
    <property type="entry name" value="Alpha/beta_knot_MTases"/>
</dbReference>
<dbReference type="SUPFAM" id="SSF75217">
    <property type="entry name" value="alpha/beta knot"/>
    <property type="match status" value="1"/>
</dbReference>
<dbReference type="GO" id="GO:0003723">
    <property type="term" value="F:RNA binding"/>
    <property type="evidence" value="ECO:0007669"/>
    <property type="project" value="InterPro"/>
</dbReference>
<dbReference type="EMBL" id="CP022987">
    <property type="protein sequence ID" value="QAA93441.1"/>
    <property type="molecule type" value="Genomic_DNA"/>
</dbReference>
<dbReference type="GO" id="GO:0032259">
    <property type="term" value="P:methylation"/>
    <property type="evidence" value="ECO:0007669"/>
    <property type="project" value="UniProtKB-KW"/>
</dbReference>
<evidence type="ECO:0000313" key="5">
    <source>
        <dbReference type="Proteomes" id="UP000283474"/>
    </source>
</evidence>
<dbReference type="GO" id="GO:0006396">
    <property type="term" value="P:RNA processing"/>
    <property type="evidence" value="ECO:0007669"/>
    <property type="project" value="InterPro"/>
</dbReference>
<dbReference type="RefSeq" id="WP_128354485.1">
    <property type="nucleotide sequence ID" value="NZ_CP022987.1"/>
</dbReference>
<dbReference type="PANTHER" id="PTHR43191:SF2">
    <property type="entry name" value="RRNA METHYLTRANSFERASE 3, MITOCHONDRIAL"/>
    <property type="match status" value="1"/>
</dbReference>
<dbReference type="InterPro" id="IPR029026">
    <property type="entry name" value="tRNA_m1G_MTases_N"/>
</dbReference>
<evidence type="ECO:0000256" key="1">
    <source>
        <dbReference type="ARBA" id="ARBA00022603"/>
    </source>
</evidence>
<proteinExistence type="predicted"/>
<dbReference type="CDD" id="cd18095">
    <property type="entry name" value="SpoU-like_rRNA-MTase"/>
    <property type="match status" value="1"/>
</dbReference>
<dbReference type="Gene3D" id="3.40.1280.10">
    <property type="match status" value="1"/>
</dbReference>
<keyword evidence="1 4" id="KW-0489">Methyltransferase</keyword>
<sequence length="268" mass="28898">MKHISSRDNPLYKRLMRIAAGKRDMQDADPSTVGPSVLLEGIHLCQAWLQYGGQPLVALFDAERLERDPELEQLATELYAAVCHSCEPRLAKGLSQVEHGQGVYFLVRAPAPAVPDRIDHLCIWLDRVQDPGNVGTLLRTAAAAGVRHAYLSTACAHAWSAKVLRSAQGAHFVMTVYEHVDLLAVVERLAVPLVATSLVDAESLYGKPLPAACAWVVGNEGQGVAASLLAKADRRVFIPQAANVESLNVAAAAAVCLFEQRRQHAGTS</sequence>
<organism evidence="4 5">
    <name type="scientific">Pollutimonas thiosulfatoxidans</name>
    <dbReference type="NCBI Taxonomy" id="2028345"/>
    <lineage>
        <taxon>Bacteria</taxon>
        <taxon>Pseudomonadati</taxon>
        <taxon>Pseudomonadota</taxon>
        <taxon>Betaproteobacteria</taxon>
        <taxon>Burkholderiales</taxon>
        <taxon>Alcaligenaceae</taxon>
        <taxon>Pollutimonas</taxon>
    </lineage>
</organism>
<dbReference type="Proteomes" id="UP000283474">
    <property type="component" value="Chromosome"/>
</dbReference>
<feature type="domain" description="tRNA/rRNA methyltransferase SpoU type" evidence="3">
    <location>
        <begin position="121"/>
        <end position="258"/>
    </location>
</feature>
<name>A0A410GAX1_9BURK</name>
<protein>
    <submittedName>
        <fullName evidence="4">RNA methyltransferase</fullName>
    </submittedName>
</protein>
<evidence type="ECO:0000313" key="4">
    <source>
        <dbReference type="EMBL" id="QAA93441.1"/>
    </source>
</evidence>
<dbReference type="GO" id="GO:0008173">
    <property type="term" value="F:RNA methyltransferase activity"/>
    <property type="evidence" value="ECO:0007669"/>
    <property type="project" value="InterPro"/>
</dbReference>
<evidence type="ECO:0000256" key="2">
    <source>
        <dbReference type="ARBA" id="ARBA00022679"/>
    </source>
</evidence>
<dbReference type="Gene3D" id="3.30.1330.30">
    <property type="match status" value="1"/>
</dbReference>
<dbReference type="InterPro" id="IPR001537">
    <property type="entry name" value="SpoU_MeTrfase"/>
</dbReference>